<dbReference type="GeneID" id="25274319"/>
<sequence>AVGHGDPSAAPNVPTLLRVLRGKGVSKIACGGPRSLALCNASSKSAAGAPPPNSTLLGGPQMGAPVRGGPQRVGGPQRGASKEGGPLRGASKEGGSLKGAPKEGGPLRGPSKEGGLQWGAPEGTGSGVSSGIRSSKSEKSANAAVGLETEGFYKGDTSTQRRQQQMTLQAMGLQHAEGDSRELDAAMRRIEALEAKVKAAEERSADAGDRLCTLRQHYEQHVAELKRQLVQQEVQFHAALAARSSSSSSSNSSSSSSSNNSQAAAAIPPATEEEEEAAAAALAQHFSLEETLADPLGTNSPPFFLLRRSNSSSSNSSSSSTGGVTEGAPFNPSQRIRGGPPKAPAANSFLLPLSAAAAAAAAAAGPAP</sequence>
<feature type="non-terminal residue" evidence="2">
    <location>
        <position position="1"/>
    </location>
</feature>
<feature type="region of interest" description="Disordered" evidence="1">
    <location>
        <begin position="292"/>
        <end position="347"/>
    </location>
</feature>
<feature type="compositionally biased region" description="Low complexity" evidence="1">
    <location>
        <begin position="309"/>
        <end position="320"/>
    </location>
</feature>
<dbReference type="RefSeq" id="XP_013248695.1">
    <property type="nucleotide sequence ID" value="XM_013393241.1"/>
</dbReference>
<dbReference type="EMBL" id="HG671754">
    <property type="protein sequence ID" value="CDI81650.1"/>
    <property type="molecule type" value="Genomic_DNA"/>
</dbReference>
<feature type="region of interest" description="Disordered" evidence="1">
    <location>
        <begin position="41"/>
        <end position="178"/>
    </location>
</feature>
<name>U6GN93_EIMAC</name>
<protein>
    <submittedName>
        <fullName evidence="2">Uncharacterized protein</fullName>
    </submittedName>
</protein>
<evidence type="ECO:0000256" key="1">
    <source>
        <dbReference type="SAM" id="MobiDB-lite"/>
    </source>
</evidence>
<reference evidence="2" key="2">
    <citation type="submission" date="2013-10" db="EMBL/GenBank/DDBJ databases">
        <authorList>
            <person name="Aslett M."/>
        </authorList>
    </citation>
    <scope>NUCLEOTIDE SEQUENCE [LARGE SCALE GENOMIC DNA]</scope>
    <source>
        <strain evidence="2">Houghton</strain>
    </source>
</reference>
<feature type="non-terminal residue" evidence="2">
    <location>
        <position position="368"/>
    </location>
</feature>
<dbReference type="AlphaFoldDB" id="U6GN93"/>
<evidence type="ECO:0000313" key="3">
    <source>
        <dbReference type="Proteomes" id="UP000018050"/>
    </source>
</evidence>
<evidence type="ECO:0000313" key="2">
    <source>
        <dbReference type="EMBL" id="CDI81650.1"/>
    </source>
</evidence>
<keyword evidence="3" id="KW-1185">Reference proteome</keyword>
<reference evidence="2" key="1">
    <citation type="submission" date="2013-10" db="EMBL/GenBank/DDBJ databases">
        <title>Genomic analysis of the causative agents of coccidiosis in chickens.</title>
        <authorList>
            <person name="Reid A.J."/>
            <person name="Blake D."/>
            <person name="Billington K."/>
            <person name="Browne H."/>
            <person name="Dunn M."/>
            <person name="Hung S."/>
            <person name="Kawahara F."/>
            <person name="Miranda-Saavedra D."/>
            <person name="Mourier T."/>
            <person name="Nagra H."/>
            <person name="Otto T.D."/>
            <person name="Rawlings N."/>
            <person name="Sanchez A."/>
            <person name="Sanders M."/>
            <person name="Subramaniam C."/>
            <person name="Tay Y."/>
            <person name="Dear P."/>
            <person name="Doerig C."/>
            <person name="Gruber A."/>
            <person name="Parkinson J."/>
            <person name="Shirley M."/>
            <person name="Wan K.L."/>
            <person name="Berriman M."/>
            <person name="Tomley F."/>
            <person name="Pain A."/>
        </authorList>
    </citation>
    <scope>NUCLEOTIDE SEQUENCE [LARGE SCALE GENOMIC DNA]</scope>
    <source>
        <strain evidence="2">Houghton</strain>
    </source>
</reference>
<accession>U6GN93</accession>
<dbReference type="VEuPathDB" id="ToxoDB:EAH_00062490"/>
<feature type="region of interest" description="Disordered" evidence="1">
    <location>
        <begin position="239"/>
        <end position="280"/>
    </location>
</feature>
<feature type="compositionally biased region" description="Low complexity" evidence="1">
    <location>
        <begin position="63"/>
        <end position="79"/>
    </location>
</feature>
<organism evidence="2 3">
    <name type="scientific">Eimeria acervulina</name>
    <name type="common">Coccidian parasite</name>
    <dbReference type="NCBI Taxonomy" id="5801"/>
    <lineage>
        <taxon>Eukaryota</taxon>
        <taxon>Sar</taxon>
        <taxon>Alveolata</taxon>
        <taxon>Apicomplexa</taxon>
        <taxon>Conoidasida</taxon>
        <taxon>Coccidia</taxon>
        <taxon>Eucoccidiorida</taxon>
        <taxon>Eimeriorina</taxon>
        <taxon>Eimeriidae</taxon>
        <taxon>Eimeria</taxon>
    </lineage>
</organism>
<feature type="compositionally biased region" description="Polar residues" evidence="1">
    <location>
        <begin position="156"/>
        <end position="168"/>
    </location>
</feature>
<gene>
    <name evidence="2" type="ORF">EAH_00062490</name>
</gene>
<dbReference type="OMA" id="YNDKERA"/>
<dbReference type="Proteomes" id="UP000018050">
    <property type="component" value="Unassembled WGS sequence"/>
</dbReference>
<proteinExistence type="predicted"/>
<feature type="compositionally biased region" description="Low complexity" evidence="1">
    <location>
        <begin position="239"/>
        <end position="270"/>
    </location>
</feature>